<keyword evidence="2" id="KW-0472">Membrane</keyword>
<evidence type="ECO:0000256" key="2">
    <source>
        <dbReference type="SAM" id="Phobius"/>
    </source>
</evidence>
<name>A0ABV1KAI4_9PSEU</name>
<dbReference type="InterPro" id="IPR007436">
    <property type="entry name" value="DUF485"/>
</dbReference>
<protein>
    <submittedName>
        <fullName evidence="3">DUF485 domain-containing protein</fullName>
    </submittedName>
</protein>
<proteinExistence type="predicted"/>
<keyword evidence="2" id="KW-0812">Transmembrane</keyword>
<organism evidence="3 4">
    <name type="scientific">Pseudonocardia nematodicida</name>
    <dbReference type="NCBI Taxonomy" id="1206997"/>
    <lineage>
        <taxon>Bacteria</taxon>
        <taxon>Bacillati</taxon>
        <taxon>Actinomycetota</taxon>
        <taxon>Actinomycetes</taxon>
        <taxon>Pseudonocardiales</taxon>
        <taxon>Pseudonocardiaceae</taxon>
        <taxon>Pseudonocardia</taxon>
    </lineage>
</organism>
<dbReference type="Pfam" id="PF04341">
    <property type="entry name" value="DUF485"/>
    <property type="match status" value="1"/>
</dbReference>
<dbReference type="PANTHER" id="PTHR38441:SF1">
    <property type="entry name" value="MEMBRANE PROTEIN"/>
    <property type="match status" value="1"/>
</dbReference>
<dbReference type="PANTHER" id="PTHR38441">
    <property type="entry name" value="INTEGRAL MEMBRANE PROTEIN-RELATED"/>
    <property type="match status" value="1"/>
</dbReference>
<feature type="transmembrane region" description="Helical" evidence="2">
    <location>
        <begin position="56"/>
        <end position="78"/>
    </location>
</feature>
<comment type="caution">
    <text evidence="3">The sequence shown here is derived from an EMBL/GenBank/DDBJ whole genome shotgun (WGS) entry which is preliminary data.</text>
</comment>
<feature type="region of interest" description="Disordered" evidence="1">
    <location>
        <begin position="1"/>
        <end position="41"/>
    </location>
</feature>
<keyword evidence="4" id="KW-1185">Reference proteome</keyword>
<dbReference type="EMBL" id="JBEDNQ010000005">
    <property type="protein sequence ID" value="MEQ3551483.1"/>
    <property type="molecule type" value="Genomic_DNA"/>
</dbReference>
<sequence>MSTTESSDEHTGGPPPGDTAGQPPSDTAGQPTGTPDWAAAQASPDFQELRKRLRGFVFPVTAGFLAWYLLYVLLASFAPDFMATPVLGNINLGLILGLLQFVSTFAITVAYIRFADRKLDPLSSKIREEIEGSSAK</sequence>
<evidence type="ECO:0000313" key="4">
    <source>
        <dbReference type="Proteomes" id="UP001494902"/>
    </source>
</evidence>
<accession>A0ABV1KAI4</accession>
<reference evidence="3 4" key="1">
    <citation type="submission" date="2024-03" db="EMBL/GenBank/DDBJ databases">
        <title>Draft genome sequence of Pseudonocardia nematodicida JCM 31783.</title>
        <authorList>
            <person name="Butdee W."/>
            <person name="Duangmal K."/>
        </authorList>
    </citation>
    <scope>NUCLEOTIDE SEQUENCE [LARGE SCALE GENOMIC DNA]</scope>
    <source>
        <strain evidence="3 4">JCM 31783</strain>
    </source>
</reference>
<gene>
    <name evidence="3" type="ORF">WIS52_13500</name>
</gene>
<feature type="transmembrane region" description="Helical" evidence="2">
    <location>
        <begin position="90"/>
        <end position="112"/>
    </location>
</feature>
<dbReference type="Proteomes" id="UP001494902">
    <property type="component" value="Unassembled WGS sequence"/>
</dbReference>
<keyword evidence="2" id="KW-1133">Transmembrane helix</keyword>
<evidence type="ECO:0000313" key="3">
    <source>
        <dbReference type="EMBL" id="MEQ3551483.1"/>
    </source>
</evidence>
<feature type="compositionally biased region" description="Polar residues" evidence="1">
    <location>
        <begin position="22"/>
        <end position="33"/>
    </location>
</feature>
<evidence type="ECO:0000256" key="1">
    <source>
        <dbReference type="SAM" id="MobiDB-lite"/>
    </source>
</evidence>
<dbReference type="RefSeq" id="WP_349298561.1">
    <property type="nucleotide sequence ID" value="NZ_JBEDNQ010000005.1"/>
</dbReference>